<dbReference type="OrthoDB" id="9771903at2"/>
<reference evidence="12 14" key="1">
    <citation type="journal article" date="2015" name="Genome Announc.">
        <title>Draft Genome Sequence of a Heterotrophic Facultative Anaerobic Thermophilic Bacterium, Ardenticatena maritima Strain 110ST.</title>
        <authorList>
            <person name="Kawaichi S."/>
            <person name="Yoshida T."/>
            <person name="Sako Y."/>
            <person name="Nakamura R."/>
        </authorList>
    </citation>
    <scope>NUCLEOTIDE SEQUENCE [LARGE SCALE GENOMIC DNA]</scope>
    <source>
        <strain evidence="12 14">110S</strain>
    </source>
</reference>
<evidence type="ECO:0000256" key="8">
    <source>
        <dbReference type="ARBA" id="ARBA00023136"/>
    </source>
</evidence>
<evidence type="ECO:0000256" key="9">
    <source>
        <dbReference type="SAM" id="Phobius"/>
    </source>
</evidence>
<dbReference type="InterPro" id="IPR011527">
    <property type="entry name" value="ABC1_TM_dom"/>
</dbReference>
<dbReference type="RefSeq" id="WP_054492889.1">
    <property type="nucleotide sequence ID" value="NZ_BBZA01000106.1"/>
</dbReference>
<feature type="domain" description="ABC transmembrane type-1" evidence="11">
    <location>
        <begin position="227"/>
        <end position="470"/>
    </location>
</feature>
<feature type="transmembrane region" description="Helical" evidence="9">
    <location>
        <begin position="301"/>
        <end position="321"/>
    </location>
</feature>
<sequence length="747" mass="82952">MRRLLRYFRPFVWSIVAAIVLLFIQANADLALPDYMSRIVNVGLQQGGIERALPEAMRATTWQHLALFMPQESQNTVLAHYTRLEPTSPDAAAYVERYPALAEEAIYILNPVDDATRDELEALLSRPLLMVAGLQMLAENPEQAAALFPSSGGFDLSKLPPGTDIFALVARMPEDQRLALLDAIDTRFETLGGERGIVQAATRAVRAEYEALGMDVGAIQNRYIIRVGGLMLLVAAISAIATIVVGLLAARVAAGLARDLRHYLYERVMRFSGAEFNQFSTASLITRATNDITQIQTAVAILIRLVFYAPLIGIGGIIRALDKSPSMWWTIALAVLLLLGLIGTVFAIAIPKFKLMQELIDRLNLVARENLVGMMVVRAFNREAFEEERFDRANRDLTQTTLFINRVFVVVFPAMMLLLNGSMILILWVGAHQVAQASMQVGDMMAFMQYAMQIVFAFMMLSMVFILFPRADVSANRVADVLETPITILDPPNPKPFPEPFEPSIEFDHVSFRYPGAEEDVLHEISFRIEPGQTVGIMGTTGSGKSTVVNLIPRFFDVTDGAIRVSGVDIREVSLRELRDKIGYVPQKSNLFKGTIESNLRFADENADEETLIKALRIAQADFVFELPNGLQTEVAQGGVNFSGGQRQRLTIARALVKRAPIYIFDDSFSALDYKTDARLRAALLRELSDSTVIIVSQRVATVKNADQILVFDAGRLIGRGTHEELMQTCDVYREIAESQLKQEALQ</sequence>
<dbReference type="GO" id="GO:0016887">
    <property type="term" value="F:ATP hydrolysis activity"/>
    <property type="evidence" value="ECO:0007669"/>
    <property type="project" value="InterPro"/>
</dbReference>
<dbReference type="InterPro" id="IPR036640">
    <property type="entry name" value="ABC1_TM_sf"/>
</dbReference>
<feature type="transmembrane region" description="Helical" evidence="9">
    <location>
        <begin position="230"/>
        <end position="254"/>
    </location>
</feature>
<reference evidence="13 15" key="2">
    <citation type="submission" date="2015-07" db="EMBL/GenBank/DDBJ databases">
        <title>Whole genome sequence of Ardenticatena maritima DSM 23922.</title>
        <authorList>
            <person name="Hemp J."/>
            <person name="Ward L.M."/>
            <person name="Pace L.A."/>
            <person name="Fischer W.W."/>
        </authorList>
    </citation>
    <scope>NUCLEOTIDE SEQUENCE [LARGE SCALE GENOMIC DNA]</scope>
    <source>
        <strain evidence="13 15">110S</strain>
    </source>
</reference>
<evidence type="ECO:0000313" key="12">
    <source>
        <dbReference type="EMBL" id="GAP63015.1"/>
    </source>
</evidence>
<organism evidence="12 14">
    <name type="scientific">Ardenticatena maritima</name>
    <dbReference type="NCBI Taxonomy" id="872965"/>
    <lineage>
        <taxon>Bacteria</taxon>
        <taxon>Bacillati</taxon>
        <taxon>Chloroflexota</taxon>
        <taxon>Ardenticatenia</taxon>
        <taxon>Ardenticatenales</taxon>
        <taxon>Ardenticatenaceae</taxon>
        <taxon>Ardenticatena</taxon>
    </lineage>
</organism>
<reference evidence="14" key="3">
    <citation type="submission" date="2015-08" db="EMBL/GenBank/DDBJ databases">
        <title>Draft Genome Sequence of a Heterotrophic Facultative Anaerobic Bacterium Ardenticatena maritima Strain 110S.</title>
        <authorList>
            <person name="Kawaichi S."/>
            <person name="Yoshida T."/>
            <person name="Sako Y."/>
            <person name="Nakamura R."/>
        </authorList>
    </citation>
    <scope>NUCLEOTIDE SEQUENCE [LARGE SCALE GENOMIC DNA]</scope>
    <source>
        <strain evidence="14">110S</strain>
    </source>
</reference>
<dbReference type="SMART" id="SM00382">
    <property type="entry name" value="AAA"/>
    <property type="match status" value="1"/>
</dbReference>
<dbReference type="CDD" id="cd18548">
    <property type="entry name" value="ABC_6TM_Tm287_like"/>
    <property type="match status" value="1"/>
</dbReference>
<dbReference type="Gene3D" id="3.40.50.300">
    <property type="entry name" value="P-loop containing nucleotide triphosphate hydrolases"/>
    <property type="match status" value="1"/>
</dbReference>
<dbReference type="EMBL" id="LGKN01000009">
    <property type="protein sequence ID" value="KPL86300.1"/>
    <property type="molecule type" value="Genomic_DNA"/>
</dbReference>
<dbReference type="PANTHER" id="PTHR24221:SF276">
    <property type="entry name" value="ABC TRANSPORTER, ATP-BINDING_PERMEASE PROTEIN"/>
    <property type="match status" value="1"/>
</dbReference>
<dbReference type="InterPro" id="IPR027417">
    <property type="entry name" value="P-loop_NTPase"/>
</dbReference>
<evidence type="ECO:0000259" key="10">
    <source>
        <dbReference type="PROSITE" id="PS50893"/>
    </source>
</evidence>
<evidence type="ECO:0000313" key="14">
    <source>
        <dbReference type="Proteomes" id="UP000037784"/>
    </source>
</evidence>
<keyword evidence="14" id="KW-1185">Reference proteome</keyword>
<evidence type="ECO:0000256" key="5">
    <source>
        <dbReference type="ARBA" id="ARBA00022741"/>
    </source>
</evidence>
<dbReference type="AlphaFoldDB" id="A0A0M8K6W9"/>
<evidence type="ECO:0000313" key="13">
    <source>
        <dbReference type="EMBL" id="KPL86300.1"/>
    </source>
</evidence>
<dbReference type="InterPro" id="IPR003439">
    <property type="entry name" value="ABC_transporter-like_ATP-bd"/>
</dbReference>
<keyword evidence="3" id="KW-1003">Cell membrane</keyword>
<evidence type="ECO:0000259" key="11">
    <source>
        <dbReference type="PROSITE" id="PS50929"/>
    </source>
</evidence>
<dbReference type="InterPro" id="IPR003593">
    <property type="entry name" value="AAA+_ATPase"/>
</dbReference>
<dbReference type="EMBL" id="BBZA01000106">
    <property type="protein sequence ID" value="GAP63015.1"/>
    <property type="molecule type" value="Genomic_DNA"/>
</dbReference>
<dbReference type="STRING" id="872965.SE16_13255"/>
<dbReference type="SUPFAM" id="SSF90123">
    <property type="entry name" value="ABC transporter transmembrane region"/>
    <property type="match status" value="1"/>
</dbReference>
<dbReference type="InParanoid" id="A0A0M8K6W9"/>
<dbReference type="GO" id="GO:0140359">
    <property type="term" value="F:ABC-type transporter activity"/>
    <property type="evidence" value="ECO:0007669"/>
    <property type="project" value="InterPro"/>
</dbReference>
<feature type="domain" description="ABC transporter" evidence="10">
    <location>
        <begin position="505"/>
        <end position="739"/>
    </location>
</feature>
<comment type="caution">
    <text evidence="12">The sequence shown here is derived from an EMBL/GenBank/DDBJ whole genome shotgun (WGS) entry which is preliminary data.</text>
</comment>
<dbReference type="FunCoup" id="A0A0M8K6W9">
    <property type="interactions" value="107"/>
</dbReference>
<keyword evidence="7 9" id="KW-1133">Transmembrane helix</keyword>
<dbReference type="PROSITE" id="PS50929">
    <property type="entry name" value="ABC_TM1F"/>
    <property type="match status" value="1"/>
</dbReference>
<dbReference type="Proteomes" id="UP000037784">
    <property type="component" value="Unassembled WGS sequence"/>
</dbReference>
<protein>
    <submittedName>
        <fullName evidence="13">ABC transporter</fullName>
    </submittedName>
    <submittedName>
        <fullName evidence="12">ATP-binding cassette, subfamily B, bacterial</fullName>
    </submittedName>
</protein>
<dbReference type="InterPro" id="IPR039421">
    <property type="entry name" value="Type_1_exporter"/>
</dbReference>
<dbReference type="Gene3D" id="1.20.1560.10">
    <property type="entry name" value="ABC transporter type 1, transmembrane domain"/>
    <property type="match status" value="1"/>
</dbReference>
<keyword evidence="6 12" id="KW-0067">ATP-binding</keyword>
<feature type="transmembrane region" description="Helical" evidence="9">
    <location>
        <begin position="450"/>
        <end position="468"/>
    </location>
</feature>
<dbReference type="SUPFAM" id="SSF52540">
    <property type="entry name" value="P-loop containing nucleoside triphosphate hydrolases"/>
    <property type="match status" value="1"/>
</dbReference>
<proteinExistence type="predicted"/>
<evidence type="ECO:0000256" key="4">
    <source>
        <dbReference type="ARBA" id="ARBA00022692"/>
    </source>
</evidence>
<dbReference type="PROSITE" id="PS00211">
    <property type="entry name" value="ABC_TRANSPORTER_1"/>
    <property type="match status" value="1"/>
</dbReference>
<keyword evidence="5" id="KW-0547">Nucleotide-binding</keyword>
<keyword evidence="8 9" id="KW-0472">Membrane</keyword>
<dbReference type="Pfam" id="PF00005">
    <property type="entry name" value="ABC_tran"/>
    <property type="match status" value="1"/>
</dbReference>
<name>A0A0M8K6W9_9CHLR</name>
<evidence type="ECO:0000256" key="1">
    <source>
        <dbReference type="ARBA" id="ARBA00004651"/>
    </source>
</evidence>
<dbReference type="PROSITE" id="PS50893">
    <property type="entry name" value="ABC_TRANSPORTER_2"/>
    <property type="match status" value="1"/>
</dbReference>
<evidence type="ECO:0000256" key="3">
    <source>
        <dbReference type="ARBA" id="ARBA00022475"/>
    </source>
</evidence>
<dbReference type="Pfam" id="PF00664">
    <property type="entry name" value="ABC_membrane"/>
    <property type="match status" value="1"/>
</dbReference>
<accession>A0A0M8K6W9</accession>
<evidence type="ECO:0000256" key="2">
    <source>
        <dbReference type="ARBA" id="ARBA00022448"/>
    </source>
</evidence>
<dbReference type="GO" id="GO:0005886">
    <property type="term" value="C:plasma membrane"/>
    <property type="evidence" value="ECO:0007669"/>
    <property type="project" value="UniProtKB-SubCell"/>
</dbReference>
<feature type="transmembrane region" description="Helical" evidence="9">
    <location>
        <begin position="327"/>
        <end position="350"/>
    </location>
</feature>
<keyword evidence="2" id="KW-0813">Transport</keyword>
<evidence type="ECO:0000256" key="7">
    <source>
        <dbReference type="ARBA" id="ARBA00022989"/>
    </source>
</evidence>
<feature type="transmembrane region" description="Helical" evidence="9">
    <location>
        <begin position="407"/>
        <end position="430"/>
    </location>
</feature>
<keyword evidence="4 9" id="KW-0812">Transmembrane</keyword>
<evidence type="ECO:0000313" key="15">
    <source>
        <dbReference type="Proteomes" id="UP000050502"/>
    </source>
</evidence>
<dbReference type="InterPro" id="IPR017871">
    <property type="entry name" value="ABC_transporter-like_CS"/>
</dbReference>
<dbReference type="Proteomes" id="UP000050502">
    <property type="component" value="Unassembled WGS sequence"/>
</dbReference>
<evidence type="ECO:0000256" key="6">
    <source>
        <dbReference type="ARBA" id="ARBA00022840"/>
    </source>
</evidence>
<dbReference type="PANTHER" id="PTHR24221">
    <property type="entry name" value="ATP-BINDING CASSETTE SUB-FAMILY B"/>
    <property type="match status" value="1"/>
</dbReference>
<dbReference type="GO" id="GO:0005524">
    <property type="term" value="F:ATP binding"/>
    <property type="evidence" value="ECO:0007669"/>
    <property type="project" value="UniProtKB-KW"/>
</dbReference>
<gene>
    <name evidence="12" type="ORF">ARMA_1438</name>
    <name evidence="13" type="ORF">SE16_13255</name>
</gene>
<comment type="subcellular location">
    <subcellularLocation>
        <location evidence="1">Cell membrane</location>
        <topology evidence="1">Multi-pass membrane protein</topology>
    </subcellularLocation>
</comment>
<dbReference type="FunFam" id="3.40.50.300:FF:000854">
    <property type="entry name" value="Multidrug ABC transporter ATP-binding protein"/>
    <property type="match status" value="1"/>
</dbReference>
<dbReference type="PATRIC" id="fig|872965.6.peg.2288"/>